<protein>
    <recommendedName>
        <fullName evidence="2 5">acylphosphatase</fullName>
        <ecNumber evidence="2 5">3.6.1.7</ecNumber>
    </recommendedName>
</protein>
<evidence type="ECO:0000256" key="5">
    <source>
        <dbReference type="PROSITE-ProRule" id="PRU00520"/>
    </source>
</evidence>
<feature type="active site" evidence="5">
    <location>
        <position position="47"/>
    </location>
</feature>
<dbReference type="InterPro" id="IPR036046">
    <property type="entry name" value="Acylphosphatase-like_dom_sf"/>
</dbReference>
<evidence type="ECO:0000256" key="6">
    <source>
        <dbReference type="RuleBase" id="RU004168"/>
    </source>
</evidence>
<accession>A0A7M6DRD1</accession>
<dbReference type="EnsemblMetazoa" id="CLYHEMT024073.1">
    <property type="protein sequence ID" value="CLYHEMP024073.1"/>
    <property type="gene ID" value="CLYHEMG024073"/>
</dbReference>
<evidence type="ECO:0000256" key="4">
    <source>
        <dbReference type="ARBA" id="ARBA00047645"/>
    </source>
</evidence>
<dbReference type="InterPro" id="IPR020456">
    <property type="entry name" value="Acylphosphatase"/>
</dbReference>
<feature type="domain" description="Acylphosphatase-like" evidence="7">
    <location>
        <begin position="32"/>
        <end position="122"/>
    </location>
</feature>
<dbReference type="InterPro" id="IPR001792">
    <property type="entry name" value="Acylphosphatase-like_dom"/>
</dbReference>
<dbReference type="GO" id="GO:0003998">
    <property type="term" value="F:acylphosphatase activity"/>
    <property type="evidence" value="ECO:0007669"/>
    <property type="project" value="UniProtKB-EC"/>
</dbReference>
<name>A0A7M6DRD1_9CNID</name>
<dbReference type="Gene3D" id="3.30.70.100">
    <property type="match status" value="1"/>
</dbReference>
<reference evidence="8" key="1">
    <citation type="submission" date="2021-01" db="UniProtKB">
        <authorList>
            <consortium name="EnsemblMetazoa"/>
        </authorList>
    </citation>
    <scope>IDENTIFICATION</scope>
</reference>
<dbReference type="Proteomes" id="UP000594262">
    <property type="component" value="Unplaced"/>
</dbReference>
<evidence type="ECO:0000256" key="3">
    <source>
        <dbReference type="ARBA" id="ARBA00022801"/>
    </source>
</evidence>
<feature type="active site" evidence="5">
    <location>
        <position position="65"/>
    </location>
</feature>
<dbReference type="EC" id="3.6.1.7" evidence="2 5"/>
<dbReference type="PROSITE" id="PS51160">
    <property type="entry name" value="ACYLPHOSPHATASE_3"/>
    <property type="match status" value="1"/>
</dbReference>
<dbReference type="FunFam" id="3.30.70.100:FF:000011">
    <property type="entry name" value="Acylphosphatase"/>
    <property type="match status" value="1"/>
</dbReference>
<keyword evidence="3 5" id="KW-0378">Hydrolase</keyword>
<organism evidence="8 9">
    <name type="scientific">Clytia hemisphaerica</name>
    <dbReference type="NCBI Taxonomy" id="252671"/>
    <lineage>
        <taxon>Eukaryota</taxon>
        <taxon>Metazoa</taxon>
        <taxon>Cnidaria</taxon>
        <taxon>Hydrozoa</taxon>
        <taxon>Hydroidolina</taxon>
        <taxon>Leptothecata</taxon>
        <taxon>Obeliida</taxon>
        <taxon>Clytiidae</taxon>
        <taxon>Clytia</taxon>
    </lineage>
</organism>
<evidence type="ECO:0000256" key="2">
    <source>
        <dbReference type="ARBA" id="ARBA00012150"/>
    </source>
</evidence>
<sequence>FMNCSVDRLEGDIVLTNGFRQTNQSKMAAAKSISFEVFGKVQGVFFRKHTKRIAIDLKLVGWVMNTNENTVVGCVQGPLEDIDKMKRWLKYEGSPKSRIDKCIFKDEKEVQKFDYKDFVVRK</sequence>
<evidence type="ECO:0000313" key="8">
    <source>
        <dbReference type="EnsemblMetazoa" id="CLYHEMP024073.1"/>
    </source>
</evidence>
<evidence type="ECO:0000313" key="9">
    <source>
        <dbReference type="Proteomes" id="UP000594262"/>
    </source>
</evidence>
<dbReference type="SUPFAM" id="SSF54975">
    <property type="entry name" value="Acylphosphatase/BLUF domain-like"/>
    <property type="match status" value="1"/>
</dbReference>
<dbReference type="PANTHER" id="PTHR10029:SF3">
    <property type="entry name" value="ACYLPHOSPHATASE-RELATED"/>
    <property type="match status" value="1"/>
</dbReference>
<dbReference type="PRINTS" id="PR00112">
    <property type="entry name" value="ACYLPHPHTASE"/>
</dbReference>
<dbReference type="OrthoDB" id="7961613at2759"/>
<dbReference type="PANTHER" id="PTHR10029">
    <property type="entry name" value="ACYLPHOSPHATASE"/>
    <property type="match status" value="1"/>
</dbReference>
<evidence type="ECO:0000256" key="1">
    <source>
        <dbReference type="ARBA" id="ARBA00005614"/>
    </source>
</evidence>
<keyword evidence="9" id="KW-1185">Reference proteome</keyword>
<dbReference type="PROSITE" id="PS00150">
    <property type="entry name" value="ACYLPHOSPHATASE_1"/>
    <property type="match status" value="1"/>
</dbReference>
<dbReference type="AlphaFoldDB" id="A0A7M6DRD1"/>
<dbReference type="Pfam" id="PF00708">
    <property type="entry name" value="Acylphosphatase"/>
    <property type="match status" value="1"/>
</dbReference>
<comment type="catalytic activity">
    <reaction evidence="4 5">
        <text>an acyl phosphate + H2O = a carboxylate + phosphate + H(+)</text>
        <dbReference type="Rhea" id="RHEA:14965"/>
        <dbReference type="ChEBI" id="CHEBI:15377"/>
        <dbReference type="ChEBI" id="CHEBI:15378"/>
        <dbReference type="ChEBI" id="CHEBI:29067"/>
        <dbReference type="ChEBI" id="CHEBI:43474"/>
        <dbReference type="ChEBI" id="CHEBI:59918"/>
        <dbReference type="EC" id="3.6.1.7"/>
    </reaction>
</comment>
<dbReference type="InterPro" id="IPR017968">
    <property type="entry name" value="Acylphosphatase_CS"/>
</dbReference>
<evidence type="ECO:0000259" key="7">
    <source>
        <dbReference type="PROSITE" id="PS51160"/>
    </source>
</evidence>
<comment type="similarity">
    <text evidence="1 6">Belongs to the acylphosphatase family.</text>
</comment>
<proteinExistence type="inferred from homology"/>